<dbReference type="EMBL" id="CAEZYQ010000010">
    <property type="protein sequence ID" value="CAB4743883.1"/>
    <property type="molecule type" value="Genomic_DNA"/>
</dbReference>
<evidence type="ECO:0000313" key="8">
    <source>
        <dbReference type="EMBL" id="CAB4743883.1"/>
    </source>
</evidence>
<feature type="transmembrane region" description="Helical" evidence="6">
    <location>
        <begin position="97"/>
        <end position="117"/>
    </location>
</feature>
<dbReference type="PANTHER" id="PTHR30576">
    <property type="entry name" value="COLANIC BIOSYNTHESIS UDP-GLUCOSE LIPID CARRIER TRANSFERASE"/>
    <property type="match status" value="1"/>
</dbReference>
<dbReference type="AlphaFoldDB" id="A0A6J6TAI6"/>
<feature type="domain" description="Bacterial sugar transferase" evidence="7">
    <location>
        <begin position="292"/>
        <end position="478"/>
    </location>
</feature>
<dbReference type="Gene3D" id="3.40.50.720">
    <property type="entry name" value="NAD(P)-binding Rossmann-like Domain"/>
    <property type="match status" value="1"/>
</dbReference>
<keyword evidence="4 6" id="KW-1133">Transmembrane helix</keyword>
<reference evidence="8" key="1">
    <citation type="submission" date="2020-05" db="EMBL/GenBank/DDBJ databases">
        <authorList>
            <person name="Chiriac C."/>
            <person name="Salcher M."/>
            <person name="Ghai R."/>
            <person name="Kavagutti S V."/>
        </authorList>
    </citation>
    <scope>NUCLEOTIDE SEQUENCE</scope>
</reference>
<dbReference type="PANTHER" id="PTHR30576:SF10">
    <property type="entry name" value="SLL5057 PROTEIN"/>
    <property type="match status" value="1"/>
</dbReference>
<keyword evidence="5 6" id="KW-0472">Membrane</keyword>
<feature type="transmembrane region" description="Helical" evidence="6">
    <location>
        <begin position="64"/>
        <end position="85"/>
    </location>
</feature>
<sequence length="485" mass="53406">MTQLSETTNRWTTGARRRYLKALPATALLIDFAIMLAVGFVAIVGRRELDIFTASASVESSLTFAGPAMILGWLATIGLAGGYRTDVFGAGVDEYKRVLNSSLVAAGLSGVGCYLAKYELSRGFFLLAFGIGVPALLAGRLVLRRVIQTARRHGALRQRVVIAGSRSHIDEIAAVLRRETWLGYQIIGALTPEYDLSEETSTGVPVIGNTGDATTVVQEVQADAIFFAGGAVGASSQLRRTVWDLERHNVQVVVAPSVTDISSERIKVRPVGGLPLIHIDPPTWSDASRWGKRTFDVVGSFLLILAFAPLLVFTAIQVWLHDRGPVFFHQTRIGKDGREFDCRKFRTMVVDAEARLATLYRQTGYDGGLFKMTNDPRVTKPGQWLRRFSIDELPQLFNVLAGEMSLVGPRPPLPIEVSRYDDHTARRLHVRPGMTGLWQVSGRSDLTWDEAVRLDLYYVDNWSMLQDLSILVRTLGAVAGSRGAY</sequence>
<dbReference type="InterPro" id="IPR017475">
    <property type="entry name" value="EPS_sugar_tfrase"/>
</dbReference>
<dbReference type="InterPro" id="IPR003362">
    <property type="entry name" value="Bact_transf"/>
</dbReference>
<organism evidence="8">
    <name type="scientific">freshwater metagenome</name>
    <dbReference type="NCBI Taxonomy" id="449393"/>
    <lineage>
        <taxon>unclassified sequences</taxon>
        <taxon>metagenomes</taxon>
        <taxon>ecological metagenomes</taxon>
    </lineage>
</organism>
<evidence type="ECO:0000256" key="6">
    <source>
        <dbReference type="SAM" id="Phobius"/>
    </source>
</evidence>
<feature type="transmembrane region" description="Helical" evidence="6">
    <location>
        <begin position="297"/>
        <end position="320"/>
    </location>
</feature>
<comment type="subcellular location">
    <subcellularLocation>
        <location evidence="1">Membrane</location>
        <topology evidence="1">Multi-pass membrane protein</topology>
    </subcellularLocation>
</comment>
<name>A0A6J6TAI6_9ZZZZ</name>
<dbReference type="GO" id="GO:0016780">
    <property type="term" value="F:phosphotransferase activity, for other substituted phosphate groups"/>
    <property type="evidence" value="ECO:0007669"/>
    <property type="project" value="TreeGrafter"/>
</dbReference>
<evidence type="ECO:0000259" key="7">
    <source>
        <dbReference type="Pfam" id="PF02397"/>
    </source>
</evidence>
<dbReference type="Pfam" id="PF02397">
    <property type="entry name" value="Bac_transf"/>
    <property type="match status" value="1"/>
</dbReference>
<feature type="transmembrane region" description="Helical" evidence="6">
    <location>
        <begin position="20"/>
        <end position="44"/>
    </location>
</feature>
<gene>
    <name evidence="8" type="ORF">UFOPK2761_01524</name>
</gene>
<evidence type="ECO:0000256" key="2">
    <source>
        <dbReference type="ARBA" id="ARBA00022679"/>
    </source>
</evidence>
<proteinExistence type="predicted"/>
<feature type="transmembrane region" description="Helical" evidence="6">
    <location>
        <begin position="123"/>
        <end position="143"/>
    </location>
</feature>
<keyword evidence="3 6" id="KW-0812">Transmembrane</keyword>
<dbReference type="NCBIfam" id="TIGR03025">
    <property type="entry name" value="EPS_sugtrans"/>
    <property type="match status" value="1"/>
</dbReference>
<evidence type="ECO:0000256" key="4">
    <source>
        <dbReference type="ARBA" id="ARBA00022989"/>
    </source>
</evidence>
<evidence type="ECO:0000256" key="5">
    <source>
        <dbReference type="ARBA" id="ARBA00023136"/>
    </source>
</evidence>
<protein>
    <submittedName>
        <fullName evidence="8">Unannotated protein</fullName>
    </submittedName>
</protein>
<dbReference type="GO" id="GO:0016020">
    <property type="term" value="C:membrane"/>
    <property type="evidence" value="ECO:0007669"/>
    <property type="project" value="UniProtKB-SubCell"/>
</dbReference>
<dbReference type="Pfam" id="PF13727">
    <property type="entry name" value="CoA_binding_3"/>
    <property type="match status" value="1"/>
</dbReference>
<evidence type="ECO:0000256" key="3">
    <source>
        <dbReference type="ARBA" id="ARBA00022692"/>
    </source>
</evidence>
<accession>A0A6J6TAI6</accession>
<keyword evidence="2" id="KW-0808">Transferase</keyword>
<evidence type="ECO:0000256" key="1">
    <source>
        <dbReference type="ARBA" id="ARBA00004141"/>
    </source>
</evidence>